<dbReference type="AlphaFoldDB" id="A0A9J6D2J8"/>
<accession>A0A9J6D2J8</accession>
<dbReference type="VEuPathDB" id="VectorBase:LOC119182767"/>
<keyword evidence="3" id="KW-1185">Reference proteome</keyword>
<name>A0A9J6D2J8_RHIMP</name>
<keyword evidence="1" id="KW-1133">Transmembrane helix</keyword>
<gene>
    <name evidence="2" type="ORF">HPB51_026625</name>
</gene>
<dbReference type="Proteomes" id="UP000821866">
    <property type="component" value="Unassembled WGS sequence"/>
</dbReference>
<evidence type="ECO:0000256" key="1">
    <source>
        <dbReference type="SAM" id="Phobius"/>
    </source>
</evidence>
<dbReference type="EMBL" id="JABSTU010001057">
    <property type="protein sequence ID" value="KAH7986635.1"/>
    <property type="molecule type" value="Genomic_DNA"/>
</dbReference>
<feature type="transmembrane region" description="Helical" evidence="1">
    <location>
        <begin position="109"/>
        <end position="132"/>
    </location>
</feature>
<feature type="transmembrane region" description="Helical" evidence="1">
    <location>
        <begin position="34"/>
        <end position="53"/>
    </location>
</feature>
<organism evidence="2 3">
    <name type="scientific">Rhipicephalus microplus</name>
    <name type="common">Cattle tick</name>
    <name type="synonym">Boophilus microplus</name>
    <dbReference type="NCBI Taxonomy" id="6941"/>
    <lineage>
        <taxon>Eukaryota</taxon>
        <taxon>Metazoa</taxon>
        <taxon>Ecdysozoa</taxon>
        <taxon>Arthropoda</taxon>
        <taxon>Chelicerata</taxon>
        <taxon>Arachnida</taxon>
        <taxon>Acari</taxon>
        <taxon>Parasitiformes</taxon>
        <taxon>Ixodida</taxon>
        <taxon>Ixodoidea</taxon>
        <taxon>Ixodidae</taxon>
        <taxon>Rhipicephalinae</taxon>
        <taxon>Rhipicephalus</taxon>
        <taxon>Boophilus</taxon>
    </lineage>
</organism>
<reference evidence="2" key="1">
    <citation type="journal article" date="2020" name="Cell">
        <title>Large-Scale Comparative Analyses of Tick Genomes Elucidate Their Genetic Diversity and Vector Capacities.</title>
        <authorList>
            <consortium name="Tick Genome and Microbiome Consortium (TIGMIC)"/>
            <person name="Jia N."/>
            <person name="Wang J."/>
            <person name="Shi W."/>
            <person name="Du L."/>
            <person name="Sun Y."/>
            <person name="Zhan W."/>
            <person name="Jiang J.F."/>
            <person name="Wang Q."/>
            <person name="Zhang B."/>
            <person name="Ji P."/>
            <person name="Bell-Sakyi L."/>
            <person name="Cui X.M."/>
            <person name="Yuan T.T."/>
            <person name="Jiang B.G."/>
            <person name="Yang W.F."/>
            <person name="Lam T.T."/>
            <person name="Chang Q.C."/>
            <person name="Ding S.J."/>
            <person name="Wang X.J."/>
            <person name="Zhu J.G."/>
            <person name="Ruan X.D."/>
            <person name="Zhao L."/>
            <person name="Wei J.T."/>
            <person name="Ye R.Z."/>
            <person name="Que T.C."/>
            <person name="Du C.H."/>
            <person name="Zhou Y.H."/>
            <person name="Cheng J.X."/>
            <person name="Dai P.F."/>
            <person name="Guo W.B."/>
            <person name="Han X.H."/>
            <person name="Huang E.J."/>
            <person name="Li L.F."/>
            <person name="Wei W."/>
            <person name="Gao Y.C."/>
            <person name="Liu J.Z."/>
            <person name="Shao H.Z."/>
            <person name="Wang X."/>
            <person name="Wang C.C."/>
            <person name="Yang T.C."/>
            <person name="Huo Q.B."/>
            <person name="Li W."/>
            <person name="Chen H.Y."/>
            <person name="Chen S.E."/>
            <person name="Zhou L.G."/>
            <person name="Ni X.B."/>
            <person name="Tian J.H."/>
            <person name="Sheng Y."/>
            <person name="Liu T."/>
            <person name="Pan Y.S."/>
            <person name="Xia L.Y."/>
            <person name="Li J."/>
            <person name="Zhao F."/>
            <person name="Cao W.C."/>
        </authorList>
    </citation>
    <scope>NUCLEOTIDE SEQUENCE</scope>
    <source>
        <strain evidence="2">Rmic-2018</strain>
    </source>
</reference>
<sequence>MTTLWCLKLTQHSWRRPFLNVSFHLRRSLKRHRYAITVPLVAVTLVMFSAFWMPPVSDRRLTLAALNILILALMLERTTARLGLSVATLNITRTRTGCLQNLLHLHAVLFLGIATVVQVVVATGNVLALNLLSSRVGVKVPDALHRALSGKAADILCLCDQEPETSARPEDAQQPPAFDEFHDRRRRWIRAAQALDRLFFIVLGFAAIGLLA</sequence>
<feature type="transmembrane region" description="Helical" evidence="1">
    <location>
        <begin position="194"/>
        <end position="211"/>
    </location>
</feature>
<evidence type="ECO:0000313" key="3">
    <source>
        <dbReference type="Proteomes" id="UP000821866"/>
    </source>
</evidence>
<proteinExistence type="predicted"/>
<comment type="caution">
    <text evidence="2">The sequence shown here is derived from an EMBL/GenBank/DDBJ whole genome shotgun (WGS) entry which is preliminary data.</text>
</comment>
<keyword evidence="1" id="KW-0472">Membrane</keyword>
<keyword evidence="1" id="KW-0812">Transmembrane</keyword>
<reference evidence="2" key="2">
    <citation type="submission" date="2021-09" db="EMBL/GenBank/DDBJ databases">
        <authorList>
            <person name="Jia N."/>
            <person name="Wang J."/>
            <person name="Shi W."/>
            <person name="Du L."/>
            <person name="Sun Y."/>
            <person name="Zhan W."/>
            <person name="Jiang J."/>
            <person name="Wang Q."/>
            <person name="Zhang B."/>
            <person name="Ji P."/>
            <person name="Sakyi L.B."/>
            <person name="Cui X."/>
            <person name="Yuan T."/>
            <person name="Jiang B."/>
            <person name="Yang W."/>
            <person name="Lam T.T.-Y."/>
            <person name="Chang Q."/>
            <person name="Ding S."/>
            <person name="Wang X."/>
            <person name="Zhu J."/>
            <person name="Ruan X."/>
            <person name="Zhao L."/>
            <person name="Wei J."/>
            <person name="Que T."/>
            <person name="Du C."/>
            <person name="Cheng J."/>
            <person name="Dai P."/>
            <person name="Han X."/>
            <person name="Huang E."/>
            <person name="Gao Y."/>
            <person name="Liu J."/>
            <person name="Shao H."/>
            <person name="Ye R."/>
            <person name="Li L."/>
            <person name="Wei W."/>
            <person name="Wang X."/>
            <person name="Wang C."/>
            <person name="Huo Q."/>
            <person name="Li W."/>
            <person name="Guo W."/>
            <person name="Chen H."/>
            <person name="Chen S."/>
            <person name="Zhou L."/>
            <person name="Zhou L."/>
            <person name="Ni X."/>
            <person name="Tian J."/>
            <person name="Zhou Y."/>
            <person name="Sheng Y."/>
            <person name="Liu T."/>
            <person name="Pan Y."/>
            <person name="Xia L."/>
            <person name="Li J."/>
            <person name="Zhao F."/>
            <person name="Cao W."/>
        </authorList>
    </citation>
    <scope>NUCLEOTIDE SEQUENCE</scope>
    <source>
        <strain evidence="2">Rmic-2018</strain>
        <tissue evidence="2">Larvae</tissue>
    </source>
</reference>
<evidence type="ECO:0000313" key="2">
    <source>
        <dbReference type="EMBL" id="KAH7986635.1"/>
    </source>
</evidence>
<protein>
    <submittedName>
        <fullName evidence="2">Uncharacterized protein</fullName>
    </submittedName>
</protein>